<comment type="caution">
    <text evidence="3">The sequence shown here is derived from an EMBL/GenBank/DDBJ whole genome shotgun (WGS) entry which is preliminary data.</text>
</comment>
<dbReference type="PIRSF" id="PIRSF003113">
    <property type="entry name" value="BolA"/>
    <property type="match status" value="1"/>
</dbReference>
<accession>A0A443Z7J4</accession>
<dbReference type="InterPro" id="IPR002634">
    <property type="entry name" value="BolA"/>
</dbReference>
<dbReference type="OrthoDB" id="9801469at2"/>
<name>A0A443Z7J4_9GAMM</name>
<evidence type="ECO:0000313" key="3">
    <source>
        <dbReference type="EMBL" id="RWU12855.1"/>
    </source>
</evidence>
<organism evidence="3 4">
    <name type="scientific">Pseudidiomarina gelatinasegens</name>
    <dbReference type="NCBI Taxonomy" id="2487740"/>
    <lineage>
        <taxon>Bacteria</taxon>
        <taxon>Pseudomonadati</taxon>
        <taxon>Pseudomonadota</taxon>
        <taxon>Gammaproteobacteria</taxon>
        <taxon>Alteromonadales</taxon>
        <taxon>Idiomarinaceae</taxon>
        <taxon>Pseudidiomarina</taxon>
    </lineage>
</organism>
<dbReference type="Pfam" id="PF01722">
    <property type="entry name" value="BolA"/>
    <property type="match status" value="1"/>
</dbReference>
<dbReference type="AlphaFoldDB" id="A0A443Z7J4"/>
<keyword evidence="4" id="KW-1185">Reference proteome</keyword>
<evidence type="ECO:0000313" key="4">
    <source>
        <dbReference type="Proteomes" id="UP000288789"/>
    </source>
</evidence>
<proteinExistence type="inferred from homology"/>
<dbReference type="Gene3D" id="3.10.20.90">
    <property type="entry name" value="Phosphatidylinositol 3-kinase Catalytic Subunit, Chain A, domain 1"/>
    <property type="match status" value="1"/>
</dbReference>
<gene>
    <name evidence="3" type="ORF">EGC76_01135</name>
</gene>
<protein>
    <submittedName>
        <fullName evidence="3">BolA/IbaG family iron-sulfur metabolism protein</fullName>
    </submittedName>
</protein>
<dbReference type="SUPFAM" id="SSF82657">
    <property type="entry name" value="BolA-like"/>
    <property type="match status" value="1"/>
</dbReference>
<dbReference type="GO" id="GO:0005829">
    <property type="term" value="C:cytosol"/>
    <property type="evidence" value="ECO:0007669"/>
    <property type="project" value="TreeGrafter"/>
</dbReference>
<evidence type="ECO:0000256" key="1">
    <source>
        <dbReference type="ARBA" id="ARBA00005578"/>
    </source>
</evidence>
<comment type="similarity">
    <text evidence="1 2">Belongs to the BolA/IbaG family.</text>
</comment>
<dbReference type="RefSeq" id="WP_128351183.1">
    <property type="nucleotide sequence ID" value="NZ_CAXBCQ010000013.1"/>
</dbReference>
<dbReference type="GO" id="GO:0006351">
    <property type="term" value="P:DNA-templated transcription"/>
    <property type="evidence" value="ECO:0007669"/>
    <property type="project" value="TreeGrafter"/>
</dbReference>
<evidence type="ECO:0000256" key="2">
    <source>
        <dbReference type="RuleBase" id="RU003860"/>
    </source>
</evidence>
<dbReference type="PANTHER" id="PTHR46229:SF2">
    <property type="entry name" value="BOLA-LIKE PROTEIN 1"/>
    <property type="match status" value="1"/>
</dbReference>
<sequence>MTALEQHIHEKITRHFAPAHLEVINESHLHGTPSDDSHFKVVLVCKDFDGMRLLQRHRAVNKVLADELAGPVHALALHVYSVQEWQQLHAVPESPQCRGGSKLES</sequence>
<dbReference type="Proteomes" id="UP000288789">
    <property type="component" value="Unassembled WGS sequence"/>
</dbReference>
<reference evidence="3 4" key="1">
    <citation type="submission" date="2018-12" db="EMBL/GenBank/DDBJ databases">
        <authorList>
            <person name="Li A."/>
            <person name="Zhang M."/>
            <person name="Zhu H."/>
        </authorList>
    </citation>
    <scope>NUCLEOTIDE SEQUENCE [LARGE SCALE GENOMIC DNA]</scope>
    <source>
        <strain evidence="3 4">R04H25</strain>
    </source>
</reference>
<dbReference type="EMBL" id="RSFE01000001">
    <property type="protein sequence ID" value="RWU12855.1"/>
    <property type="molecule type" value="Genomic_DNA"/>
</dbReference>
<dbReference type="InterPro" id="IPR036065">
    <property type="entry name" value="BolA-like_sf"/>
</dbReference>
<dbReference type="PANTHER" id="PTHR46229">
    <property type="entry name" value="BOLA TRANSCRIPTION REGULATOR"/>
    <property type="match status" value="1"/>
</dbReference>
<dbReference type="InterPro" id="IPR050961">
    <property type="entry name" value="BolA/IbaG_stress_morph_reg"/>
</dbReference>